<dbReference type="AlphaFoldDB" id="A0A1Z1C492"/>
<feature type="domain" description="G" evidence="2">
    <location>
        <begin position="17"/>
        <end position="90"/>
    </location>
</feature>
<dbReference type="GO" id="GO:0005525">
    <property type="term" value="F:GTP binding"/>
    <property type="evidence" value="ECO:0007669"/>
    <property type="project" value="InterPro"/>
</dbReference>
<proteinExistence type="predicted"/>
<dbReference type="EMBL" id="MG777495">
    <property type="protein sequence ID" value="AUW31173.1"/>
    <property type="molecule type" value="Genomic_DNA"/>
</dbReference>
<evidence type="ECO:0000259" key="2">
    <source>
        <dbReference type="Pfam" id="PF01926"/>
    </source>
</evidence>
<reference evidence="3" key="1">
    <citation type="submission" date="2016-05" db="EMBL/GenBank/DDBJ databases">
        <title>Lichen genome sequencing reveals its rich biosynthetic potential.</title>
        <authorList>
            <person name="Bertrand R.L."/>
            <person name="Abdel-Hameed M."/>
            <person name="Sorensen J.L."/>
        </authorList>
    </citation>
    <scope>NUCLEOTIDE SEQUENCE</scope>
</reference>
<evidence type="ECO:0000256" key="1">
    <source>
        <dbReference type="SAM" id="MobiDB-lite"/>
    </source>
</evidence>
<sequence>MRSAVPAATVEIRIVYILVMGLTGAGKSTFVSVVTGNEDIPIGKDGELDGVTEDIQDYVLDYRQGSILYEIHLIDSPGFDDGNHIDAEVLSRIATYVNNTYMLKQTLAGVLYLHDITKGKMGGVGQRNLRMLENMIGIDKWDNCTLVTTKWGCTTNPRGEEENEKTLMREDKYFGAMLRHAQQASMARFDPKSKGKALEIIKTHLNKSFAPHISMQMVDPRGPQLALGETDAGKVVAEHLEKLHRAAGQLAEVEAARKILAQKFDEKLFEEFKGKRDKLIRKHQLQRAGRWIVRTMIVGGTVAATVVTMGPGASIIALEAPFEKFAQSQKEGERRERNRLERDYKEESAASHALAGYDSTWLRNRRVKRFEDLESEGHSLKSKTSTDFSGDDPKDEIDVRVDD</sequence>
<dbReference type="Gene3D" id="3.40.50.300">
    <property type="entry name" value="P-loop containing nucleotide triphosphate hydrolases"/>
    <property type="match status" value="1"/>
</dbReference>
<evidence type="ECO:0000313" key="4">
    <source>
        <dbReference type="EMBL" id="AUW31173.1"/>
    </source>
</evidence>
<dbReference type="InterPro" id="IPR006073">
    <property type="entry name" value="GTP-bd"/>
</dbReference>
<evidence type="ECO:0000313" key="3">
    <source>
        <dbReference type="EMBL" id="ANM86426.1"/>
    </source>
</evidence>
<accession>A0A1Z1C492</accession>
<reference evidence="4" key="2">
    <citation type="submission" date="2017-12" db="EMBL/GenBank/DDBJ databases">
        <title>Genome Sequencing Reveals a Rich Biosynthetic Potential.</title>
        <authorList>
            <person name="Bertrand R.L."/>
            <person name="Abdel-Hameed M.E."/>
            <person name="Sorensen J.L."/>
        </authorList>
    </citation>
    <scope>NUCLEOTIDE SEQUENCE</scope>
</reference>
<organism evidence="3">
    <name type="scientific">Cladonia uncialis subsp. uncialis</name>
    <dbReference type="NCBI Taxonomy" id="180999"/>
    <lineage>
        <taxon>Eukaryota</taxon>
        <taxon>Fungi</taxon>
        <taxon>Dikarya</taxon>
        <taxon>Ascomycota</taxon>
        <taxon>Pezizomycotina</taxon>
        <taxon>Lecanoromycetes</taxon>
        <taxon>OSLEUM clade</taxon>
        <taxon>Lecanoromycetidae</taxon>
        <taxon>Lecanorales</taxon>
        <taxon>Lecanorineae</taxon>
        <taxon>Cladoniaceae</taxon>
        <taxon>Cladonia</taxon>
    </lineage>
</organism>
<feature type="compositionally biased region" description="Basic and acidic residues" evidence="1">
    <location>
        <begin position="330"/>
        <end position="347"/>
    </location>
</feature>
<dbReference type="InterPro" id="IPR027417">
    <property type="entry name" value="P-loop_NTPase"/>
</dbReference>
<dbReference type="Pfam" id="PF01926">
    <property type="entry name" value="MMR_HSR1"/>
    <property type="match status" value="1"/>
</dbReference>
<feature type="region of interest" description="Disordered" evidence="1">
    <location>
        <begin position="327"/>
        <end position="347"/>
    </location>
</feature>
<dbReference type="SUPFAM" id="SSF52540">
    <property type="entry name" value="P-loop containing nucleoside triphosphate hydrolases"/>
    <property type="match status" value="1"/>
</dbReference>
<dbReference type="CDD" id="cd00882">
    <property type="entry name" value="Ras_like_GTPase"/>
    <property type="match status" value="1"/>
</dbReference>
<feature type="region of interest" description="Disordered" evidence="1">
    <location>
        <begin position="373"/>
        <end position="403"/>
    </location>
</feature>
<name>A0A1Z1C492_CLAUC</name>
<dbReference type="EMBL" id="KX264258">
    <property type="protein sequence ID" value="ANM86426.1"/>
    <property type="molecule type" value="Genomic_DNA"/>
</dbReference>
<protein>
    <recommendedName>
        <fullName evidence="2">G domain-containing protein</fullName>
    </recommendedName>
</protein>